<accession>A0A1G2F9G5</accession>
<evidence type="ECO:0008006" key="3">
    <source>
        <dbReference type="Google" id="ProtNLM"/>
    </source>
</evidence>
<dbReference type="EMBL" id="MHMV01000014">
    <property type="protein sequence ID" value="OGZ34716.1"/>
    <property type="molecule type" value="Genomic_DNA"/>
</dbReference>
<protein>
    <recommendedName>
        <fullName evidence="3">EfeO-type cupredoxin-like domain-containing protein</fullName>
    </recommendedName>
</protein>
<dbReference type="Proteomes" id="UP000177725">
    <property type="component" value="Unassembled WGS sequence"/>
</dbReference>
<dbReference type="Gene3D" id="2.60.40.420">
    <property type="entry name" value="Cupredoxins - blue copper proteins"/>
    <property type="match status" value="1"/>
</dbReference>
<evidence type="ECO:0000313" key="1">
    <source>
        <dbReference type="EMBL" id="OGZ34716.1"/>
    </source>
</evidence>
<comment type="caution">
    <text evidence="1">The sequence shown here is derived from an EMBL/GenBank/DDBJ whole genome shotgun (WGS) entry which is preliminary data.</text>
</comment>
<organism evidence="1 2">
    <name type="scientific">Candidatus Portnoybacteria bacterium RBG_13_41_18</name>
    <dbReference type="NCBI Taxonomy" id="1801991"/>
    <lineage>
        <taxon>Bacteria</taxon>
        <taxon>Candidatus Portnoyibacteriota</taxon>
    </lineage>
</organism>
<name>A0A1G2F9G5_9BACT</name>
<evidence type="ECO:0000313" key="2">
    <source>
        <dbReference type="Proteomes" id="UP000177725"/>
    </source>
</evidence>
<dbReference type="InterPro" id="IPR008972">
    <property type="entry name" value="Cupredoxin"/>
</dbReference>
<dbReference type="AlphaFoldDB" id="A0A1G2F9G5"/>
<gene>
    <name evidence="1" type="ORF">A2174_01470</name>
</gene>
<proteinExistence type="predicted"/>
<reference evidence="1 2" key="1">
    <citation type="journal article" date="2016" name="Nat. Commun.">
        <title>Thousands of microbial genomes shed light on interconnected biogeochemical processes in an aquifer system.</title>
        <authorList>
            <person name="Anantharaman K."/>
            <person name="Brown C.T."/>
            <person name="Hug L.A."/>
            <person name="Sharon I."/>
            <person name="Castelle C.J."/>
            <person name="Probst A.J."/>
            <person name="Thomas B.C."/>
            <person name="Singh A."/>
            <person name="Wilkins M.J."/>
            <person name="Karaoz U."/>
            <person name="Brodie E.L."/>
            <person name="Williams K.H."/>
            <person name="Hubbard S.S."/>
            <person name="Banfield J.F."/>
        </authorList>
    </citation>
    <scope>NUCLEOTIDE SEQUENCE [LARGE SCALE GENOMIC DNA]</scope>
</reference>
<sequence length="74" mass="7869">MIKPSQISIKEFTPQKAGKYKFSCWMGMVTGVIEVVDTNNSSLNSSAQAALIQNEEELTLPSGASGCGCGQKNN</sequence>